<sequence length="366" mass="40170">MIGSISNPGALTPASTVANDVPATRHNAAESAMTCPTHDTLLALRPKYLHAALQTCTYISTTLRDLPDPAASQVPGDAIGALIDRLYSQTPKPSGVSGRSIYFVLCLFAYEESLEDIDVETRETIRQFVERINDTYTTRMEFLSPAAAYEVWRRRDADEAIEAARVWQLASDEVFGSDVESAFAEGPEFAEPPAAQTLFDRIRDLAREIAEVAYRWRFAGVGVAWTWSVATSRWRAACPERLGLPYIVPELADEAPSTRAKVSAVPQLRPSTPLQTALVALNLSASVSRPGDAPGMCPLIDPNSARALALSRLEVTMPPLPAMPSTGLDHHWFYREASDEPRALRRRPKTSEAERLGRDRGVLLLP</sequence>
<dbReference type="EMBL" id="CABPRV010000008">
    <property type="protein sequence ID" value="VVE24415.1"/>
    <property type="molecule type" value="Genomic_DNA"/>
</dbReference>
<proteinExistence type="predicted"/>
<feature type="region of interest" description="Disordered" evidence="1">
    <location>
        <begin position="339"/>
        <end position="366"/>
    </location>
</feature>
<evidence type="ECO:0000313" key="2">
    <source>
        <dbReference type="EMBL" id="VVE24415.1"/>
    </source>
</evidence>
<evidence type="ECO:0000313" key="3">
    <source>
        <dbReference type="Proteomes" id="UP000366065"/>
    </source>
</evidence>
<protein>
    <submittedName>
        <fullName evidence="2">Uncharacterized protein</fullName>
    </submittedName>
</protein>
<evidence type="ECO:0000256" key="1">
    <source>
        <dbReference type="SAM" id="MobiDB-lite"/>
    </source>
</evidence>
<name>A0ABY6W4C1_9BURK</name>
<comment type="caution">
    <text evidence="2">The sequence shown here is derived from an EMBL/GenBank/DDBJ whole genome shotgun (WGS) entry which is preliminary data.</text>
</comment>
<organism evidence="2 3">
    <name type="scientific">Pandoraea capi</name>
    <dbReference type="NCBI Taxonomy" id="2508286"/>
    <lineage>
        <taxon>Bacteria</taxon>
        <taxon>Pseudomonadati</taxon>
        <taxon>Pseudomonadota</taxon>
        <taxon>Betaproteobacteria</taxon>
        <taxon>Burkholderiales</taxon>
        <taxon>Burkholderiaceae</taxon>
        <taxon>Pandoraea</taxon>
    </lineage>
</organism>
<dbReference type="Proteomes" id="UP000366065">
    <property type="component" value="Unassembled WGS sequence"/>
</dbReference>
<accession>A0ABY6W4C1</accession>
<reference evidence="2 3" key="1">
    <citation type="submission" date="2019-08" db="EMBL/GenBank/DDBJ databases">
        <authorList>
            <person name="Peeters C."/>
        </authorList>
    </citation>
    <scope>NUCLEOTIDE SEQUENCE [LARGE SCALE GENOMIC DNA]</scope>
    <source>
        <strain evidence="2 3">LMG 20602</strain>
    </source>
</reference>
<gene>
    <name evidence="2" type="ORF">PCA20602_03317</name>
</gene>
<keyword evidence="3" id="KW-1185">Reference proteome</keyword>